<accession>A0A0K9CM39</accession>
<sequence length="37" mass="4642">MHFLEFKRKFSLLNEEEKEFIYKLTLEDAINFLKTIY</sequence>
<organism evidence="1 2">
    <name type="scientific">Fusobacterium vincentii 4_1_13</name>
    <dbReference type="NCBI Taxonomy" id="469606"/>
    <lineage>
        <taxon>Bacteria</taxon>
        <taxon>Fusobacteriati</taxon>
        <taxon>Fusobacteriota</taxon>
        <taxon>Fusobacteriia</taxon>
        <taxon>Fusobacteriales</taxon>
        <taxon>Fusobacteriaceae</taxon>
        <taxon>Fusobacterium</taxon>
    </lineage>
</organism>
<comment type="caution">
    <text evidence="1">The sequence shown here is derived from an EMBL/GenBank/DDBJ whole genome shotgun (WGS) entry which is preliminary data.</text>
</comment>
<protein>
    <submittedName>
        <fullName evidence="1">Uncharacterized protein</fullName>
    </submittedName>
</protein>
<evidence type="ECO:0000313" key="2">
    <source>
        <dbReference type="Proteomes" id="UP000004925"/>
    </source>
</evidence>
<dbReference type="EMBL" id="ACDE02000022">
    <property type="protein sequence ID" value="KMV74431.1"/>
    <property type="molecule type" value="Genomic_DNA"/>
</dbReference>
<proteinExistence type="predicted"/>
<reference evidence="2" key="1">
    <citation type="submission" date="2011-10" db="EMBL/GenBank/DDBJ databases">
        <title>The Genome Sequence of Fusobacterium sp. 4_1_13.</title>
        <authorList>
            <consortium name="The Broad Institute Genome Sequencing Platform"/>
            <person name="Earl A."/>
            <person name="Ward D."/>
            <person name="Feldgarden M."/>
            <person name="Gevers D."/>
            <person name="Strauss J."/>
            <person name="Ambrose C."/>
            <person name="Allen-Vercoe E."/>
            <person name="Young S.K."/>
            <person name="Zeng Q."/>
            <person name="Gargeya S."/>
            <person name="Fitzgerald M."/>
            <person name="Haas B."/>
            <person name="Abouelleil A."/>
            <person name="Alvarado L."/>
            <person name="Arachchi H.M."/>
            <person name="Berlin A."/>
            <person name="Brown A."/>
            <person name="Chapman S.B."/>
            <person name="Chen Z."/>
            <person name="Dunbar C."/>
            <person name="Freedman E."/>
            <person name="Gearin G."/>
            <person name="Goldberg J."/>
            <person name="Griggs A."/>
            <person name="Gujja S."/>
            <person name="Heiman D."/>
            <person name="Howarth C."/>
            <person name="Larson L."/>
            <person name="Lui A."/>
            <person name="MacDonald P.J."/>
            <person name="Montmayeur A."/>
            <person name="Murphy C."/>
            <person name="Neiman D."/>
            <person name="Pearson M."/>
            <person name="Priest M."/>
            <person name="Roberts A."/>
            <person name="Saif S."/>
            <person name="Shea T."/>
            <person name="Shenoy N."/>
            <person name="Sisk P."/>
            <person name="Stolte C."/>
            <person name="Sykes S."/>
            <person name="Wortman J."/>
            <person name="Nusbaum C."/>
            <person name="Birren B."/>
        </authorList>
    </citation>
    <scope>NUCLEOTIDE SEQUENCE [LARGE SCALE GENOMIC DNA]</scope>
    <source>
        <strain evidence="2">4_1_13</strain>
    </source>
</reference>
<gene>
    <name evidence="1" type="ORF">FSCG_02173</name>
</gene>
<dbReference type="AlphaFoldDB" id="A0A0K9CM39"/>
<evidence type="ECO:0000313" key="1">
    <source>
        <dbReference type="EMBL" id="KMV74431.1"/>
    </source>
</evidence>
<dbReference type="Proteomes" id="UP000004925">
    <property type="component" value="Unassembled WGS sequence"/>
</dbReference>
<name>A0A0K9CM39_FUSVC</name>